<organism evidence="1 2">
    <name type="scientific">Truncatella angustata</name>
    <dbReference type="NCBI Taxonomy" id="152316"/>
    <lineage>
        <taxon>Eukaryota</taxon>
        <taxon>Fungi</taxon>
        <taxon>Dikarya</taxon>
        <taxon>Ascomycota</taxon>
        <taxon>Pezizomycotina</taxon>
        <taxon>Sordariomycetes</taxon>
        <taxon>Xylariomycetidae</taxon>
        <taxon>Amphisphaeriales</taxon>
        <taxon>Sporocadaceae</taxon>
        <taxon>Truncatella</taxon>
    </lineage>
</organism>
<accession>A0A9P8UTM2</accession>
<dbReference type="InterPro" id="IPR027417">
    <property type="entry name" value="P-loop_NTPase"/>
</dbReference>
<dbReference type="GeneID" id="70131083"/>
<protein>
    <submittedName>
        <fullName evidence="1">AAA domain-containing protein</fullName>
    </submittedName>
</protein>
<proteinExistence type="predicted"/>
<name>A0A9P8UTM2_9PEZI</name>
<reference evidence="1" key="1">
    <citation type="journal article" date="2021" name="Nat. Commun.">
        <title>Genetic determinants of endophytism in the Arabidopsis root mycobiome.</title>
        <authorList>
            <person name="Mesny F."/>
            <person name="Miyauchi S."/>
            <person name="Thiergart T."/>
            <person name="Pickel B."/>
            <person name="Atanasova L."/>
            <person name="Karlsson M."/>
            <person name="Huettel B."/>
            <person name="Barry K.W."/>
            <person name="Haridas S."/>
            <person name="Chen C."/>
            <person name="Bauer D."/>
            <person name="Andreopoulos W."/>
            <person name="Pangilinan J."/>
            <person name="LaButti K."/>
            <person name="Riley R."/>
            <person name="Lipzen A."/>
            <person name="Clum A."/>
            <person name="Drula E."/>
            <person name="Henrissat B."/>
            <person name="Kohler A."/>
            <person name="Grigoriev I.V."/>
            <person name="Martin F.M."/>
            <person name="Hacquard S."/>
        </authorList>
    </citation>
    <scope>NUCLEOTIDE SEQUENCE</scope>
    <source>
        <strain evidence="1">MPI-SDFR-AT-0073</strain>
    </source>
</reference>
<gene>
    <name evidence="1" type="ORF">BKA67DRAFT_556815</name>
</gene>
<dbReference type="Pfam" id="PF13671">
    <property type="entry name" value="AAA_33"/>
    <property type="match status" value="1"/>
</dbReference>
<dbReference type="Gene3D" id="3.40.50.300">
    <property type="entry name" value="P-loop containing nucleotide triphosphate hydrolases"/>
    <property type="match status" value="1"/>
</dbReference>
<evidence type="ECO:0000313" key="2">
    <source>
        <dbReference type="Proteomes" id="UP000758603"/>
    </source>
</evidence>
<dbReference type="SUPFAM" id="SSF52540">
    <property type="entry name" value="P-loop containing nucleoside triphosphate hydrolases"/>
    <property type="match status" value="1"/>
</dbReference>
<dbReference type="AlphaFoldDB" id="A0A9P8UTM2"/>
<dbReference type="OrthoDB" id="3512845at2759"/>
<evidence type="ECO:0000313" key="1">
    <source>
        <dbReference type="EMBL" id="KAH6657961.1"/>
    </source>
</evidence>
<comment type="caution">
    <text evidence="1">The sequence shown here is derived from an EMBL/GenBank/DDBJ whole genome shotgun (WGS) entry which is preliminary data.</text>
</comment>
<keyword evidence="2" id="KW-1185">Reference proteome</keyword>
<dbReference type="RefSeq" id="XP_045962195.1">
    <property type="nucleotide sequence ID" value="XM_046102191.1"/>
</dbReference>
<dbReference type="EMBL" id="JAGPXC010000002">
    <property type="protein sequence ID" value="KAH6657961.1"/>
    <property type="molecule type" value="Genomic_DNA"/>
</dbReference>
<dbReference type="Proteomes" id="UP000758603">
    <property type="component" value="Unassembled WGS sequence"/>
</dbReference>
<sequence length="190" mass="21967">MFDTKIEEIPSSVEMLIGRTPDDDRPVVVMTCGLAGSGKTTFAKAMQSHFPSFERLSIDEIIFKHHGLYGVDYPANNEIYQSYQEEADAVYLREFQTLLQSRKNIILDRSFYAKEDRDEFYCLIQSHGARRVLVYFKAIDKEVLWQRICARSAKQKDANSALDISRGTFDTYWSGFEEPIREDEVVLNVL</sequence>